<evidence type="ECO:0000313" key="1">
    <source>
        <dbReference type="EMBL" id="KAH6608491.1"/>
    </source>
</evidence>
<dbReference type="OrthoDB" id="4772757at2759"/>
<evidence type="ECO:0000313" key="2">
    <source>
        <dbReference type="Proteomes" id="UP000827724"/>
    </source>
</evidence>
<dbReference type="AlphaFoldDB" id="A0A9P8QNR0"/>
<accession>A0A9P8QNR0</accession>
<reference evidence="1" key="1">
    <citation type="submission" date="2021-08" db="EMBL/GenBank/DDBJ databases">
        <title>Chromosome-Level Trichoderma cornu-damae using Hi-C Data.</title>
        <authorList>
            <person name="Kim C.S."/>
        </authorList>
    </citation>
    <scope>NUCLEOTIDE SEQUENCE</scope>
    <source>
        <strain evidence="1">KA19-0412C</strain>
    </source>
</reference>
<dbReference type="EMBL" id="JAIWOZ010000002">
    <property type="protein sequence ID" value="KAH6608491.1"/>
    <property type="molecule type" value="Genomic_DNA"/>
</dbReference>
<dbReference type="Proteomes" id="UP000827724">
    <property type="component" value="Unassembled WGS sequence"/>
</dbReference>
<gene>
    <name evidence="1" type="ORF">Trco_001837</name>
</gene>
<keyword evidence="2" id="KW-1185">Reference proteome</keyword>
<name>A0A9P8QNR0_9HYPO</name>
<comment type="caution">
    <text evidence="1">The sequence shown here is derived from an EMBL/GenBank/DDBJ whole genome shotgun (WGS) entry which is preliminary data.</text>
</comment>
<proteinExistence type="predicted"/>
<protein>
    <submittedName>
        <fullName evidence="1">Ankyrin repeat</fullName>
    </submittedName>
</protein>
<sequence length="135" mass="14625">MDGRSTTALTTLCSAIEQRAISSAHEVQSLVAALESTPCDIPQLSLLASALEELNQRASQLDASLISSTVSMELHDTFKQLLTRCDASVTVLYKQLLRLRPDNAGSINTEFLAAHWQAVNANGELLNWIKSIVAT</sequence>
<organism evidence="1 2">
    <name type="scientific">Trichoderma cornu-damae</name>
    <dbReference type="NCBI Taxonomy" id="654480"/>
    <lineage>
        <taxon>Eukaryota</taxon>
        <taxon>Fungi</taxon>
        <taxon>Dikarya</taxon>
        <taxon>Ascomycota</taxon>
        <taxon>Pezizomycotina</taxon>
        <taxon>Sordariomycetes</taxon>
        <taxon>Hypocreomycetidae</taxon>
        <taxon>Hypocreales</taxon>
        <taxon>Hypocreaceae</taxon>
        <taxon>Trichoderma</taxon>
    </lineage>
</organism>